<evidence type="ECO:0000313" key="3">
    <source>
        <dbReference type="Proteomes" id="UP001446205"/>
    </source>
</evidence>
<gene>
    <name evidence="2" type="ORF">WOB96_11360</name>
</gene>
<dbReference type="RefSeq" id="WP_341371412.1">
    <property type="nucleotide sequence ID" value="NZ_JBBPCO010000011.1"/>
</dbReference>
<accession>A0ABU9DA37</accession>
<comment type="caution">
    <text evidence="2">The sequence shown here is derived from an EMBL/GenBank/DDBJ whole genome shotgun (WGS) entry which is preliminary data.</text>
</comment>
<organism evidence="2 3">
    <name type="scientific">Thermithiobacillus plumbiphilus</name>
    <dbReference type="NCBI Taxonomy" id="1729899"/>
    <lineage>
        <taxon>Bacteria</taxon>
        <taxon>Pseudomonadati</taxon>
        <taxon>Pseudomonadota</taxon>
        <taxon>Acidithiobacillia</taxon>
        <taxon>Acidithiobacillales</taxon>
        <taxon>Thermithiobacillaceae</taxon>
        <taxon>Thermithiobacillus</taxon>
    </lineage>
</organism>
<keyword evidence="3" id="KW-1185">Reference proteome</keyword>
<keyword evidence="1" id="KW-0472">Membrane</keyword>
<protein>
    <submittedName>
        <fullName evidence="2">Uncharacterized protein</fullName>
    </submittedName>
</protein>
<keyword evidence="1" id="KW-0812">Transmembrane</keyword>
<proteinExistence type="predicted"/>
<reference evidence="2 3" key="1">
    <citation type="submission" date="2024-04" db="EMBL/GenBank/DDBJ databases">
        <authorList>
            <person name="Abashina T."/>
            <person name="Shaikin A."/>
        </authorList>
    </citation>
    <scope>NUCLEOTIDE SEQUENCE [LARGE SCALE GENOMIC DNA]</scope>
    <source>
        <strain evidence="2 3">AAFK</strain>
    </source>
</reference>
<dbReference type="Proteomes" id="UP001446205">
    <property type="component" value="Unassembled WGS sequence"/>
</dbReference>
<sequence length="65" mass="7406">MAIPLFMDGSVMEIIFQIKLSPLLSMLLIGVTGVGLYLRHRAWNTKRCRRKLLGLKEKTSTDSQE</sequence>
<feature type="transmembrane region" description="Helical" evidence="1">
    <location>
        <begin position="20"/>
        <end position="38"/>
    </location>
</feature>
<dbReference type="EMBL" id="JBBPCO010000011">
    <property type="protein sequence ID" value="MEK8090356.1"/>
    <property type="molecule type" value="Genomic_DNA"/>
</dbReference>
<evidence type="ECO:0000313" key="2">
    <source>
        <dbReference type="EMBL" id="MEK8090356.1"/>
    </source>
</evidence>
<name>A0ABU9DA37_9PROT</name>
<keyword evidence="1" id="KW-1133">Transmembrane helix</keyword>
<evidence type="ECO:0000256" key="1">
    <source>
        <dbReference type="SAM" id="Phobius"/>
    </source>
</evidence>